<dbReference type="OrthoDB" id="219405at2157"/>
<reference evidence="3 4" key="3">
    <citation type="journal article" date="2016" name="Stand. Genomic Sci.">
        <title>Complete genome sequence of 'Halanaeroarchaeum sulfurireducens' M27-SA2, a sulfur-reducing and acetate-oxidizing haloarchaeon from the deep-sea hypersaline anoxic lake Medee.</title>
        <authorList>
            <person name="Messina E."/>
            <person name="Sorokin D.Y."/>
            <person name="Kublanov I.V."/>
            <person name="Toshchakov S."/>
            <person name="Lopatina A."/>
            <person name="Arcadi E."/>
            <person name="Smedile F."/>
            <person name="La Spada G."/>
            <person name="La Cono V."/>
            <person name="Yakimov M.M."/>
        </authorList>
    </citation>
    <scope>NUCLEOTIDE SEQUENCE [LARGE SCALE GENOMIC DNA]</scope>
    <source>
        <strain evidence="3 4">M27-SA2</strain>
    </source>
</reference>
<accession>A0A0F7PCI5</accession>
<dbReference type="Pfam" id="PF26064">
    <property type="entry name" value="DUF8023"/>
    <property type="match status" value="1"/>
</dbReference>
<dbReference type="GeneID" id="26010217"/>
<evidence type="ECO:0000313" key="2">
    <source>
        <dbReference type="EMBL" id="AKH97354.1"/>
    </source>
</evidence>
<reference evidence="2 5" key="1">
    <citation type="journal article" date="2015" name="ISME J.">
        <title>Elemental sulfur and acetate can support life of a novel strictly anaerobic haloarchaeon.</title>
        <authorList>
            <person name="Sorokin D.Y."/>
            <person name="Kublanov I.V."/>
            <person name="Gavrilov S.N."/>
            <person name="Rojo D."/>
            <person name="Roman P."/>
            <person name="Golyshin P.N."/>
            <person name="Slepak V.Z."/>
            <person name="Smedile F."/>
            <person name="Ferrer M."/>
            <person name="Messina E."/>
            <person name="La Cono V."/>
            <person name="Yakimov M.M."/>
        </authorList>
    </citation>
    <scope>NUCLEOTIDE SEQUENCE [LARGE SCALE GENOMIC DNA]</scope>
    <source>
        <strain evidence="2 5">HSR2</strain>
    </source>
</reference>
<keyword evidence="1" id="KW-1133">Transmembrane helix</keyword>
<dbReference type="STRING" id="1604004.HLASA_0858"/>
<protein>
    <submittedName>
        <fullName evidence="2">Uncharacterized protein</fullName>
    </submittedName>
</protein>
<keyword evidence="5" id="KW-1185">Reference proteome</keyword>
<sequence length="132" mass="14378">MGATPKMSAALSDYTNFRTLPALLSVAFVIASLYQFGGISQVSLPWFEYTLTTDHAILLSLLAFVIAFASSETRAFEHYQDWEQVVIVLGPALIIGFQYVGVITDLVRGFGDPLGLQLAFVATVVSWSVAVR</sequence>
<feature type="transmembrane region" description="Helical" evidence="1">
    <location>
        <begin position="49"/>
        <end position="70"/>
    </location>
</feature>
<dbReference type="InterPro" id="IPR058336">
    <property type="entry name" value="VP3-like_halobact-type"/>
</dbReference>
<keyword evidence="1" id="KW-0472">Membrane</keyword>
<feature type="transmembrane region" description="Helical" evidence="1">
    <location>
        <begin position="20"/>
        <end position="37"/>
    </location>
</feature>
<dbReference type="EMBL" id="CP008874">
    <property type="protein sequence ID" value="AKH97354.1"/>
    <property type="molecule type" value="Genomic_DNA"/>
</dbReference>
<dbReference type="Proteomes" id="UP000060390">
    <property type="component" value="Chromosome"/>
</dbReference>
<proteinExistence type="predicted"/>
<reference evidence="4" key="2">
    <citation type="submission" date="2015-05" db="EMBL/GenBank/DDBJ databases">
        <title>Complete genome sequence of Halanaeroarchaeum sulfurireducens type strain M27-SA2, a sulfate-reducer haloarchaeon from marine anoxic lake Medee.</title>
        <authorList>
            <person name="Messina E."/>
            <person name="Kublanov I.V."/>
            <person name="Toshchakov S."/>
            <person name="Arcadi E."/>
            <person name="La Spada G."/>
            <person name="La Cono V."/>
            <person name="Yakimov M.M."/>
        </authorList>
    </citation>
    <scope>NUCLEOTIDE SEQUENCE [LARGE SCALE GENOMIC DNA]</scope>
    <source>
        <strain evidence="4">M27-SA2</strain>
    </source>
</reference>
<gene>
    <name evidence="3" type="ORF">HLASA_0858</name>
    <name evidence="2" type="ORF">HLASF_0861</name>
</gene>
<dbReference type="Proteomes" id="UP000069906">
    <property type="component" value="Chromosome"/>
</dbReference>
<evidence type="ECO:0000313" key="3">
    <source>
        <dbReference type="EMBL" id="ALG81756.1"/>
    </source>
</evidence>
<organism evidence="2 5">
    <name type="scientific">Halanaeroarchaeum sulfurireducens</name>
    <dbReference type="NCBI Taxonomy" id="1604004"/>
    <lineage>
        <taxon>Archaea</taxon>
        <taxon>Methanobacteriati</taxon>
        <taxon>Methanobacteriota</taxon>
        <taxon>Stenosarchaea group</taxon>
        <taxon>Halobacteria</taxon>
        <taxon>Halobacteriales</taxon>
        <taxon>Halobacteriaceae</taxon>
        <taxon>Halanaeroarchaeum</taxon>
    </lineage>
</organism>
<feature type="transmembrane region" description="Helical" evidence="1">
    <location>
        <begin position="114"/>
        <end position="131"/>
    </location>
</feature>
<dbReference type="HOGENOM" id="CLU_1912271_0_0_2"/>
<dbReference type="RefSeq" id="WP_050048126.1">
    <property type="nucleotide sequence ID" value="NZ_CP008874.1"/>
</dbReference>
<keyword evidence="1" id="KW-0812">Transmembrane</keyword>
<evidence type="ECO:0000313" key="4">
    <source>
        <dbReference type="Proteomes" id="UP000060390"/>
    </source>
</evidence>
<name>A0A0F7PCI5_9EURY</name>
<evidence type="ECO:0000256" key="1">
    <source>
        <dbReference type="SAM" id="Phobius"/>
    </source>
</evidence>
<feature type="transmembrane region" description="Helical" evidence="1">
    <location>
        <begin position="82"/>
        <end position="102"/>
    </location>
</feature>
<evidence type="ECO:0000313" key="5">
    <source>
        <dbReference type="Proteomes" id="UP000069906"/>
    </source>
</evidence>
<dbReference type="AlphaFoldDB" id="A0A0F7PCI5"/>
<dbReference type="EMBL" id="CP011564">
    <property type="protein sequence ID" value="ALG81756.1"/>
    <property type="molecule type" value="Genomic_DNA"/>
</dbReference>
<dbReference type="KEGG" id="hsf:HLASA_0858"/>
<dbReference type="KEGG" id="hsu:HLASF_0861"/>